<organism evidence="1 2">
    <name type="scientific">Desulfotignum phosphitoxidans DSM 13687</name>
    <dbReference type="NCBI Taxonomy" id="1286635"/>
    <lineage>
        <taxon>Bacteria</taxon>
        <taxon>Pseudomonadati</taxon>
        <taxon>Thermodesulfobacteriota</taxon>
        <taxon>Desulfobacteria</taxon>
        <taxon>Desulfobacterales</taxon>
        <taxon>Desulfobacteraceae</taxon>
        <taxon>Desulfotignum</taxon>
    </lineage>
</organism>
<evidence type="ECO:0000313" key="1">
    <source>
        <dbReference type="EMBL" id="EMS79219.1"/>
    </source>
</evidence>
<dbReference type="EMBL" id="APJX01000005">
    <property type="protein sequence ID" value="EMS79219.1"/>
    <property type="molecule type" value="Genomic_DNA"/>
</dbReference>
<reference evidence="1 2" key="1">
    <citation type="journal article" date="2013" name="Genome Announc.">
        <title>Draft Genome Sequence of Desulfotignum phosphitoxidans DSM 13687 Strain FiPS-3.</title>
        <authorList>
            <person name="Poehlein A."/>
            <person name="Daniel R."/>
            <person name="Simeonova D.D."/>
        </authorList>
    </citation>
    <scope>NUCLEOTIDE SEQUENCE [LARGE SCALE GENOMIC DNA]</scope>
    <source>
        <strain evidence="1 2">DSM 13687</strain>
    </source>
</reference>
<dbReference type="RefSeq" id="WP_006966307.1">
    <property type="nucleotide sequence ID" value="NZ_APJX01000005.1"/>
</dbReference>
<name>S0G1A3_9BACT</name>
<proteinExistence type="predicted"/>
<keyword evidence="2" id="KW-1185">Reference proteome</keyword>
<dbReference type="OrthoDB" id="10004797at2"/>
<sequence length="197" mass="21403">MLGIINWNISPNRDWFVRLTDNGTGIMAELYLSAADASAQTNRQASGSTTGYGSSLDITLTNDEGVAYPVSEFQAEYAWHLQVSGQAGNTAKTYKVREFVELPEISAAIYRSQDLIARRATAEINAHTHASIIRVAELGVHLPDADIGQIAQITSTSRGIDALGQIDHIIIEGHVTDDGEASLTNTVEVIEYQELTR</sequence>
<gene>
    <name evidence="1" type="ORF">Dpo_5c01420</name>
</gene>
<accession>S0G1A3</accession>
<dbReference type="PATRIC" id="fig|1286635.3.peg.2613"/>
<dbReference type="AlphaFoldDB" id="S0G1A3"/>
<comment type="caution">
    <text evidence="1">The sequence shown here is derived from an EMBL/GenBank/DDBJ whole genome shotgun (WGS) entry which is preliminary data.</text>
</comment>
<dbReference type="Proteomes" id="UP000014216">
    <property type="component" value="Unassembled WGS sequence"/>
</dbReference>
<protein>
    <submittedName>
        <fullName evidence="1">Uncharacterized protein</fullName>
    </submittedName>
</protein>
<evidence type="ECO:0000313" key="2">
    <source>
        <dbReference type="Proteomes" id="UP000014216"/>
    </source>
</evidence>